<organism evidence="2 3">
    <name type="scientific">Candidatus Scatomorpha pullistercoris</name>
    <dbReference type="NCBI Taxonomy" id="2840929"/>
    <lineage>
        <taxon>Bacteria</taxon>
        <taxon>Bacillati</taxon>
        <taxon>Bacillota</taxon>
        <taxon>Clostridia</taxon>
        <taxon>Eubacteriales</taxon>
        <taxon>Candidatus Scatomorpha</taxon>
    </lineage>
</organism>
<dbReference type="EMBL" id="DVJS01000229">
    <property type="protein sequence ID" value="HIS98142.1"/>
    <property type="molecule type" value="Genomic_DNA"/>
</dbReference>
<sequence length="311" mass="35048">MSVYDEKLRRLYERIARKAKLETMLRELRTQREELRAKVAELEELKLAEQADVDRLEGGSLSSIIYSLLGKSEEKLSKERREAAAAAVKYEAAARELAIVADEIERYEAELSGLEGCEREYEAAMEARKEELKRSGGEAAQRILRLETEAASCESRKKEILEAIAAGSDAMVTADEILNELGSAEGWATWDMFGGGLISDLAKHSHLDEAQYMVERLQAQLGRFRTELADVGGIFTGSQVNIDGFLRFADYFFDGIFVDVMVMSRISESIEQVESTREQIDRVLSRLHELLHDTETQLAEKKSKLEEAVRG</sequence>
<keyword evidence="1" id="KW-0175">Coiled coil</keyword>
<reference evidence="2" key="1">
    <citation type="submission" date="2020-10" db="EMBL/GenBank/DDBJ databases">
        <authorList>
            <person name="Gilroy R."/>
        </authorList>
    </citation>
    <scope>NUCLEOTIDE SEQUENCE</scope>
    <source>
        <strain evidence="2">ChiHecec3B27-6122</strain>
    </source>
</reference>
<feature type="coiled-coil region" evidence="1">
    <location>
        <begin position="18"/>
        <end position="52"/>
    </location>
</feature>
<protein>
    <submittedName>
        <fullName evidence="2">Uncharacterized protein</fullName>
    </submittedName>
</protein>
<dbReference type="AlphaFoldDB" id="A0A9D1KAD2"/>
<evidence type="ECO:0000256" key="1">
    <source>
        <dbReference type="SAM" id="Coils"/>
    </source>
</evidence>
<proteinExistence type="predicted"/>
<reference evidence="2" key="2">
    <citation type="journal article" date="2021" name="PeerJ">
        <title>Extensive microbial diversity within the chicken gut microbiome revealed by metagenomics and culture.</title>
        <authorList>
            <person name="Gilroy R."/>
            <person name="Ravi A."/>
            <person name="Getino M."/>
            <person name="Pursley I."/>
            <person name="Horton D.L."/>
            <person name="Alikhan N.F."/>
            <person name="Baker D."/>
            <person name="Gharbi K."/>
            <person name="Hall N."/>
            <person name="Watson M."/>
            <person name="Adriaenssens E.M."/>
            <person name="Foster-Nyarko E."/>
            <person name="Jarju S."/>
            <person name="Secka A."/>
            <person name="Antonio M."/>
            <person name="Oren A."/>
            <person name="Chaudhuri R.R."/>
            <person name="La Ragione R."/>
            <person name="Hildebrand F."/>
            <person name="Pallen M.J."/>
        </authorList>
    </citation>
    <scope>NUCLEOTIDE SEQUENCE</scope>
    <source>
        <strain evidence="2">ChiHecec3B27-6122</strain>
    </source>
</reference>
<gene>
    <name evidence="2" type="ORF">IAD42_09215</name>
</gene>
<dbReference type="Proteomes" id="UP000886876">
    <property type="component" value="Unassembled WGS sequence"/>
</dbReference>
<evidence type="ECO:0000313" key="3">
    <source>
        <dbReference type="Proteomes" id="UP000886876"/>
    </source>
</evidence>
<accession>A0A9D1KAD2</accession>
<feature type="coiled-coil region" evidence="1">
    <location>
        <begin position="90"/>
        <end position="134"/>
    </location>
</feature>
<comment type="caution">
    <text evidence="2">The sequence shown here is derived from an EMBL/GenBank/DDBJ whole genome shotgun (WGS) entry which is preliminary data.</text>
</comment>
<evidence type="ECO:0000313" key="2">
    <source>
        <dbReference type="EMBL" id="HIS98142.1"/>
    </source>
</evidence>
<name>A0A9D1KAD2_9FIRM</name>